<feature type="region of interest" description="Disordered" evidence="1">
    <location>
        <begin position="413"/>
        <end position="569"/>
    </location>
</feature>
<feature type="region of interest" description="Disordered" evidence="1">
    <location>
        <begin position="722"/>
        <end position="788"/>
    </location>
</feature>
<evidence type="ECO:0000313" key="3">
    <source>
        <dbReference type="Proteomes" id="UP001303473"/>
    </source>
</evidence>
<feature type="compositionally biased region" description="Basic and acidic residues" evidence="1">
    <location>
        <begin position="543"/>
        <end position="553"/>
    </location>
</feature>
<evidence type="ECO:0000313" key="2">
    <source>
        <dbReference type="EMBL" id="KAK3941293.1"/>
    </source>
</evidence>
<feature type="compositionally biased region" description="Polar residues" evidence="1">
    <location>
        <begin position="495"/>
        <end position="504"/>
    </location>
</feature>
<feature type="region of interest" description="Disordered" evidence="1">
    <location>
        <begin position="1"/>
        <end position="31"/>
    </location>
</feature>
<dbReference type="Proteomes" id="UP001303473">
    <property type="component" value="Unassembled WGS sequence"/>
</dbReference>
<proteinExistence type="predicted"/>
<feature type="compositionally biased region" description="Basic and acidic residues" evidence="1">
    <location>
        <begin position="313"/>
        <end position="334"/>
    </location>
</feature>
<feature type="compositionally biased region" description="Low complexity" evidence="1">
    <location>
        <begin position="751"/>
        <end position="762"/>
    </location>
</feature>
<feature type="region of interest" description="Disordered" evidence="1">
    <location>
        <begin position="97"/>
        <end position="126"/>
    </location>
</feature>
<keyword evidence="3" id="KW-1185">Reference proteome</keyword>
<feature type="region of interest" description="Disordered" evidence="1">
    <location>
        <begin position="50"/>
        <end position="70"/>
    </location>
</feature>
<feature type="compositionally biased region" description="Basic residues" evidence="1">
    <location>
        <begin position="233"/>
        <end position="252"/>
    </location>
</feature>
<gene>
    <name evidence="2" type="ORF">QBC46DRAFT_448742</name>
</gene>
<feature type="region of interest" description="Disordered" evidence="1">
    <location>
        <begin position="185"/>
        <end position="335"/>
    </location>
</feature>
<dbReference type="AlphaFoldDB" id="A0AAN6NAP4"/>
<evidence type="ECO:0000256" key="1">
    <source>
        <dbReference type="SAM" id="MobiDB-lite"/>
    </source>
</evidence>
<sequence>MESATSDRGSYDRSTAPLSLSTSDTPCSQYYSRPLISGFPNLRRAWHSQTPKRRWTTDFPTQSRRRSFDSDSSLLTGYLSSQNTDSPLGCAVLSPYASRPGTRTRRGSRRMFLSEDTTSQSVDDNSKGQDLASLAAVQLLGSCLTMPPEIFRHDYAQNLLTDSEGRPSKPQMISTLALQTRHCRIPKASEFNRPNDSPTSPSDKESDGRRTTASPVARILETRRQGTRTPEPRKKHWFGRGLKRPQPRRSRHVSGIQSPTGINEAEHRPSEEGPSSFVLSFRPQGDTPLRQSLDTESCPDFGEWDEDSGQSEGRQESPEFRGRSRNRTPPELHPLRSLNYRIRSLGQRFRSSSPKVTSEVIDTCDWEYWQRRRAFYDAFSKRMTTDHLHDCTSLTRCVDDACIEASKPVAMPNVKISHPESDRPSSAPDGHARRGRRSELVSNATSFVPPNTPLTESEASSTRSSVAPTPLQSSGVTTPFPPANTPVSGRHTPSPDASAQSISSKFGRPKMSSRSHLSEVQTLEDDGKQASASPDRPGKLRRVASERPSDSDSKTYSPGLTSFPPLDEDTTHRAQTAYEELRQWGQPEDAASAMSRLNELINEAITQAVADHRIPPSAVPSPPQASSPGTRCDVSSTLSGHTTEFKLKGHGACGFWQSPILGFSGNPVSGESASRRKSLGGCLPGTGLFPPVEQVLENRRKSAPGKQLEIVQTHAIKCRPAKWSLSQGEPGDSDPFCPSPPGEHEMKRKQSGSSQAGSSRKSSNGRVVVKDVKPSDDHSQESSHDIAPRKNSLLDIWELLRMGKIIKR</sequence>
<organism evidence="2 3">
    <name type="scientific">Diplogelasinospora grovesii</name>
    <dbReference type="NCBI Taxonomy" id="303347"/>
    <lineage>
        <taxon>Eukaryota</taxon>
        <taxon>Fungi</taxon>
        <taxon>Dikarya</taxon>
        <taxon>Ascomycota</taxon>
        <taxon>Pezizomycotina</taxon>
        <taxon>Sordariomycetes</taxon>
        <taxon>Sordariomycetidae</taxon>
        <taxon>Sordariales</taxon>
        <taxon>Diplogelasinosporaceae</taxon>
        <taxon>Diplogelasinospora</taxon>
    </lineage>
</organism>
<dbReference type="EMBL" id="MU853784">
    <property type="protein sequence ID" value="KAK3941293.1"/>
    <property type="molecule type" value="Genomic_DNA"/>
</dbReference>
<accession>A0AAN6NAP4</accession>
<comment type="caution">
    <text evidence="2">The sequence shown here is derived from an EMBL/GenBank/DDBJ whole genome shotgun (WGS) entry which is preliminary data.</text>
</comment>
<reference evidence="3" key="1">
    <citation type="journal article" date="2023" name="Mol. Phylogenet. Evol.">
        <title>Genome-scale phylogeny and comparative genomics of the fungal order Sordariales.</title>
        <authorList>
            <person name="Hensen N."/>
            <person name="Bonometti L."/>
            <person name="Westerberg I."/>
            <person name="Brannstrom I.O."/>
            <person name="Guillou S."/>
            <person name="Cros-Aarteil S."/>
            <person name="Calhoun S."/>
            <person name="Haridas S."/>
            <person name="Kuo A."/>
            <person name="Mondo S."/>
            <person name="Pangilinan J."/>
            <person name="Riley R."/>
            <person name="LaButti K."/>
            <person name="Andreopoulos B."/>
            <person name="Lipzen A."/>
            <person name="Chen C."/>
            <person name="Yan M."/>
            <person name="Daum C."/>
            <person name="Ng V."/>
            <person name="Clum A."/>
            <person name="Steindorff A."/>
            <person name="Ohm R.A."/>
            <person name="Martin F."/>
            <person name="Silar P."/>
            <person name="Natvig D.O."/>
            <person name="Lalanne C."/>
            <person name="Gautier V."/>
            <person name="Ament-Velasquez S.L."/>
            <person name="Kruys A."/>
            <person name="Hutchinson M.I."/>
            <person name="Powell A.J."/>
            <person name="Barry K."/>
            <person name="Miller A.N."/>
            <person name="Grigoriev I.V."/>
            <person name="Debuchy R."/>
            <person name="Gladieux P."/>
            <person name="Hiltunen Thoren M."/>
            <person name="Johannesson H."/>
        </authorList>
    </citation>
    <scope>NUCLEOTIDE SEQUENCE [LARGE SCALE GENOMIC DNA]</scope>
    <source>
        <strain evidence="3">CBS 340.73</strain>
    </source>
</reference>
<protein>
    <submittedName>
        <fullName evidence="2">Uncharacterized protein</fullName>
    </submittedName>
</protein>
<feature type="compositionally biased region" description="Polar residues" evidence="1">
    <location>
        <begin position="440"/>
        <end position="477"/>
    </location>
</feature>
<feature type="compositionally biased region" description="Polar residues" evidence="1">
    <location>
        <begin position="192"/>
        <end position="201"/>
    </location>
</feature>
<name>A0AAN6NAP4_9PEZI</name>
<feature type="compositionally biased region" description="Basic and acidic residues" evidence="1">
    <location>
        <begin position="768"/>
        <end position="788"/>
    </location>
</feature>